<feature type="transmembrane region" description="Helical" evidence="2">
    <location>
        <begin position="230"/>
        <end position="250"/>
    </location>
</feature>
<evidence type="ECO:0000313" key="5">
    <source>
        <dbReference type="Proteomes" id="UP000186817"/>
    </source>
</evidence>
<dbReference type="OrthoDB" id="442401at2759"/>
<evidence type="ECO:0000313" key="4">
    <source>
        <dbReference type="EMBL" id="OLQ07607.1"/>
    </source>
</evidence>
<dbReference type="InterPro" id="IPR019336">
    <property type="entry name" value="GPR180/TMEM145_TM"/>
</dbReference>
<feature type="transmembrane region" description="Helical" evidence="2">
    <location>
        <begin position="129"/>
        <end position="151"/>
    </location>
</feature>
<organism evidence="4 5">
    <name type="scientific">Symbiodinium microadriaticum</name>
    <name type="common">Dinoflagellate</name>
    <name type="synonym">Zooxanthella microadriatica</name>
    <dbReference type="NCBI Taxonomy" id="2951"/>
    <lineage>
        <taxon>Eukaryota</taxon>
        <taxon>Sar</taxon>
        <taxon>Alveolata</taxon>
        <taxon>Dinophyceae</taxon>
        <taxon>Suessiales</taxon>
        <taxon>Symbiodiniaceae</taxon>
        <taxon>Symbiodinium</taxon>
    </lineage>
</organism>
<evidence type="ECO:0000256" key="2">
    <source>
        <dbReference type="SAM" id="Phobius"/>
    </source>
</evidence>
<dbReference type="EMBL" id="LSRX01000135">
    <property type="protein sequence ID" value="OLQ07607.1"/>
    <property type="molecule type" value="Genomic_DNA"/>
</dbReference>
<dbReference type="PANTHER" id="PTHR23252:SF24">
    <property type="entry name" value="TRANSMEMBRANE PROTEIN 145"/>
    <property type="match status" value="1"/>
</dbReference>
<dbReference type="GO" id="GO:0007186">
    <property type="term" value="P:G protein-coupled receptor signaling pathway"/>
    <property type="evidence" value="ECO:0007669"/>
    <property type="project" value="InterPro"/>
</dbReference>
<proteinExistence type="predicted"/>
<dbReference type="GO" id="GO:0019236">
    <property type="term" value="P:response to pheromone"/>
    <property type="evidence" value="ECO:0007669"/>
    <property type="project" value="InterPro"/>
</dbReference>
<keyword evidence="2 4" id="KW-0812">Transmembrane</keyword>
<evidence type="ECO:0000256" key="1">
    <source>
        <dbReference type="SAM" id="MobiDB-lite"/>
    </source>
</evidence>
<feature type="transmembrane region" description="Helical" evidence="2">
    <location>
        <begin position="203"/>
        <end position="224"/>
    </location>
</feature>
<gene>
    <name evidence="4" type="primary">tmem145</name>
    <name evidence="4" type="ORF">AK812_SmicGene8960</name>
</gene>
<evidence type="ECO:0000259" key="3">
    <source>
        <dbReference type="Pfam" id="PF10192"/>
    </source>
</evidence>
<protein>
    <submittedName>
        <fullName evidence="4">Transmembrane protein 145</fullName>
    </submittedName>
</protein>
<dbReference type="Pfam" id="PF10192">
    <property type="entry name" value="GPR180-TMEM145_TM"/>
    <property type="match status" value="1"/>
</dbReference>
<accession>A0A1Q9EJN2</accession>
<comment type="caution">
    <text evidence="4">The sequence shown here is derived from an EMBL/GenBank/DDBJ whole genome shotgun (WGS) entry which is preliminary data.</text>
</comment>
<feature type="domain" description="GPR180/TMEM145 transmembrane" evidence="3">
    <location>
        <begin position="125"/>
        <end position="306"/>
    </location>
</feature>
<reference evidence="4 5" key="1">
    <citation type="submission" date="2016-02" db="EMBL/GenBank/DDBJ databases">
        <title>Genome analysis of coral dinoflagellate symbionts highlights evolutionary adaptations to a symbiotic lifestyle.</title>
        <authorList>
            <person name="Aranda M."/>
            <person name="Li Y."/>
            <person name="Liew Y.J."/>
            <person name="Baumgarten S."/>
            <person name="Simakov O."/>
            <person name="Wilson M."/>
            <person name="Piel J."/>
            <person name="Ashoor H."/>
            <person name="Bougouffa S."/>
            <person name="Bajic V.B."/>
            <person name="Ryu T."/>
            <person name="Ravasi T."/>
            <person name="Bayer T."/>
            <person name="Micklem G."/>
            <person name="Kim H."/>
            <person name="Bhak J."/>
            <person name="Lajeunesse T.C."/>
            <person name="Voolstra C.R."/>
        </authorList>
    </citation>
    <scope>NUCLEOTIDE SEQUENCE [LARGE SCALE GENOMIC DNA]</scope>
    <source>
        <strain evidence="4 5">CCMP2467</strain>
    </source>
</reference>
<feature type="transmembrane region" description="Helical" evidence="2">
    <location>
        <begin position="163"/>
        <end position="183"/>
    </location>
</feature>
<feature type="region of interest" description="Disordered" evidence="1">
    <location>
        <begin position="354"/>
        <end position="374"/>
    </location>
</feature>
<sequence length="1006" mass="110762">MLVCFGARYAPGEKDEEMLHRKSFAFQIDLSSGQDFWKSVEVHQSVRNRFWYFTFAACDVDIEIAPSFEIHAVNSRQGFEQEFGMDQRGTLLLQIAAAACFLCLGLLLRFAGRVATGSEALRSRPLLRILLVSTFLSAAAGSCLSLHWAIYASDGVGVQWLEVAGTGFVVIAKALLSILQLLLAKGWALFYSPQQLLQRQLMVCFLGLIVAISVGCEIHAVFFHDWSAQIYVYESWPGTSVLAMNTLLFLEAWRSMRDTIQVEVAVEVRNFYVCVFGVCILYFLSLPIVVTLASLLDPWARAKWVDRVEAAKGTSLQVHAREGNGMLGEPCEEFVEEDVPRGQIISVAGTVPLKSSTPGSPAKPLKEEGGSRMNRPRTKLAAARLSERRVPGSTAAACGDRCSCLQFLAAALLKSHSLSRPSCRGPDRVSSTFLPSVPSLGPSTTRTFFEMFAKLLASIACWLALAAGVSAAPGSFRGARAVALEEIQASLQEALEGVLSSEAASKRSAHIEARVWQTFQALPKNDVGRLAPKAVRYLVHSYFMKEHGWLIQGLDPHANQADVSEVHEVSILQDKAPALVESLLEARRSNHGLSLGDTVAMVAALERLIFDESLALLQASYAFNGLDAAEPIPQRSAHDVLTSYLLLFQLGSKANLTDVRLHQALKSRLSQREDWHELRDFESDTLMNFEYARTHAANPFLEPQYSFQDLTDMVGEMAHGYGKWQNRECQEMKAELMEADVNGDGLVPISRFYLQADNAKYQFSESVQYLQEIGALDEGGEKKVRIANYLQGPSNCIASSSYYSICCLSECEGLVNELEAKVQAPAADPAYLLELVGHISSASVDAPRQLPFGLKRRLQDIADHNGGQVPLHGRLFAEWMHYAFPHECPYPKVFQETKILTPEFWAQKKMSVDAQERLEIASSAVLENTTDSDSVAAESEAEIAWSSEELLHAQEAPVRKHGSARAAMRCTMQLALLLGVLRAAAGSWQTLRDLAVPKSKAAALPF</sequence>
<dbReference type="PANTHER" id="PTHR23252">
    <property type="entry name" value="INTIMAL THICKNESS RECEPTOR-RELATED"/>
    <property type="match status" value="1"/>
</dbReference>
<name>A0A1Q9EJN2_SYMMI</name>
<keyword evidence="2" id="KW-0472">Membrane</keyword>
<keyword evidence="5" id="KW-1185">Reference proteome</keyword>
<dbReference type="AlphaFoldDB" id="A0A1Q9EJN2"/>
<dbReference type="InterPro" id="IPR047831">
    <property type="entry name" value="GPR180/TMEM145"/>
</dbReference>
<keyword evidence="2" id="KW-1133">Transmembrane helix</keyword>
<feature type="transmembrane region" description="Helical" evidence="2">
    <location>
        <begin position="271"/>
        <end position="296"/>
    </location>
</feature>
<dbReference type="Proteomes" id="UP000186817">
    <property type="component" value="Unassembled WGS sequence"/>
</dbReference>
<feature type="transmembrane region" description="Helical" evidence="2">
    <location>
        <begin position="91"/>
        <end position="108"/>
    </location>
</feature>